<dbReference type="EMBL" id="UFTF01000001">
    <property type="protein sequence ID" value="SUV44973.1"/>
    <property type="molecule type" value="Genomic_DNA"/>
</dbReference>
<dbReference type="Proteomes" id="UP000254950">
    <property type="component" value="Unassembled WGS sequence"/>
</dbReference>
<proteinExistence type="predicted"/>
<organism evidence="1 2">
    <name type="scientific">Bartonella doshiae</name>
    <dbReference type="NCBI Taxonomy" id="33044"/>
    <lineage>
        <taxon>Bacteria</taxon>
        <taxon>Pseudomonadati</taxon>
        <taxon>Pseudomonadota</taxon>
        <taxon>Alphaproteobacteria</taxon>
        <taxon>Hyphomicrobiales</taxon>
        <taxon>Bartonellaceae</taxon>
        <taxon>Bartonella</taxon>
    </lineage>
</organism>
<reference evidence="1 2" key="1">
    <citation type="submission" date="2018-06" db="EMBL/GenBank/DDBJ databases">
        <authorList>
            <consortium name="Pathogen Informatics"/>
            <person name="Doyle S."/>
        </authorList>
    </citation>
    <scope>NUCLEOTIDE SEQUENCE [LARGE SCALE GENOMIC DNA]</scope>
    <source>
        <strain evidence="1 2">NCTC12862</strain>
    </source>
</reference>
<sequence>MRVPANTDAKAVVLSYGMMLDRISSYALKKGVEDIVTGQAIGISKTFMPTCGELLTYCQTVENTLLSKAESVRRAIENTREKRLKEKAMRENSRPLTLVEKQKLEGILNGLGGTVKNIAG</sequence>
<evidence type="ECO:0000313" key="1">
    <source>
        <dbReference type="EMBL" id="SUV44973.1"/>
    </source>
</evidence>
<dbReference type="AlphaFoldDB" id="A0A380ZDD0"/>
<name>A0A380ZDD0_BARDO</name>
<accession>A0A380ZDD0</accession>
<gene>
    <name evidence="1" type="ORF">NCTC12862_00719</name>
</gene>
<evidence type="ECO:0000313" key="2">
    <source>
        <dbReference type="Proteomes" id="UP000254950"/>
    </source>
</evidence>
<protein>
    <submittedName>
        <fullName evidence="1">Uncharacterized protein</fullName>
    </submittedName>
</protein>